<accession>A0A0F9C6F8</accession>
<evidence type="ECO:0000259" key="1">
    <source>
        <dbReference type="Pfam" id="PF20586"/>
    </source>
</evidence>
<reference evidence="2" key="1">
    <citation type="journal article" date="2015" name="Nature">
        <title>Complex archaea that bridge the gap between prokaryotes and eukaryotes.</title>
        <authorList>
            <person name="Spang A."/>
            <person name="Saw J.H."/>
            <person name="Jorgensen S.L."/>
            <person name="Zaremba-Niedzwiedzka K."/>
            <person name="Martijn J."/>
            <person name="Lind A.E."/>
            <person name="van Eijk R."/>
            <person name="Schleper C."/>
            <person name="Guy L."/>
            <person name="Ettema T.J."/>
        </authorList>
    </citation>
    <scope>NUCLEOTIDE SEQUENCE</scope>
</reference>
<name>A0A0F9C6F8_9ZZZZ</name>
<sequence>RRLAALGKKQPFIIGSLVKIQRRCGNPNCRCAREGPKHPAHLLTTKVNGKTRAIYVPVDMVEEVRQWSRQYRDIKADIKEVSECCEQLIRLHAKEKRSRSGKRRRSNGT</sequence>
<dbReference type="Pfam" id="PF20586">
    <property type="entry name" value="DUF6788"/>
    <property type="match status" value="1"/>
</dbReference>
<proteinExistence type="predicted"/>
<dbReference type="AlphaFoldDB" id="A0A0F9C6F8"/>
<protein>
    <recommendedName>
        <fullName evidence="1">DUF6788 domain-containing protein</fullName>
    </recommendedName>
</protein>
<dbReference type="InterPro" id="IPR046738">
    <property type="entry name" value="DUF6788"/>
</dbReference>
<organism evidence="2">
    <name type="scientific">marine sediment metagenome</name>
    <dbReference type="NCBI Taxonomy" id="412755"/>
    <lineage>
        <taxon>unclassified sequences</taxon>
        <taxon>metagenomes</taxon>
        <taxon>ecological metagenomes</taxon>
    </lineage>
</organism>
<evidence type="ECO:0000313" key="2">
    <source>
        <dbReference type="EMBL" id="KKL21887.1"/>
    </source>
</evidence>
<comment type="caution">
    <text evidence="2">The sequence shown here is derived from an EMBL/GenBank/DDBJ whole genome shotgun (WGS) entry which is preliminary data.</text>
</comment>
<gene>
    <name evidence="2" type="ORF">LCGC14_2440940</name>
</gene>
<feature type="domain" description="DUF6788" evidence="1">
    <location>
        <begin position="1"/>
        <end position="66"/>
    </location>
</feature>
<dbReference type="EMBL" id="LAZR01037560">
    <property type="protein sequence ID" value="KKL21887.1"/>
    <property type="molecule type" value="Genomic_DNA"/>
</dbReference>
<feature type="non-terminal residue" evidence="2">
    <location>
        <position position="1"/>
    </location>
</feature>